<feature type="compositionally biased region" description="Basic residues" evidence="1">
    <location>
        <begin position="27"/>
        <end position="38"/>
    </location>
</feature>
<name>J7RGS2_9APHY</name>
<evidence type="ECO:0000256" key="1">
    <source>
        <dbReference type="SAM" id="MobiDB-lite"/>
    </source>
</evidence>
<protein>
    <submittedName>
        <fullName evidence="2">Uncharacterized protein</fullName>
    </submittedName>
</protein>
<evidence type="ECO:0000313" key="2">
    <source>
        <dbReference type="EMBL" id="CCL98277.1"/>
    </source>
</evidence>
<feature type="compositionally biased region" description="Basic and acidic residues" evidence="1">
    <location>
        <begin position="1"/>
        <end position="23"/>
    </location>
</feature>
<dbReference type="EMBL" id="HE796874">
    <property type="protein sequence ID" value="CCL98277.1"/>
    <property type="molecule type" value="Genomic_DNA"/>
</dbReference>
<gene>
    <name evidence="2" type="ORF">FIBRA_00271</name>
</gene>
<dbReference type="HOGENOM" id="CLU_2671075_0_0_1"/>
<sequence length="75" mass="8399">MDALQRHSDAKADAQRAKEEAAAKAKAPVKAKLKRSWFHHQSNDQAPQPPTPLSRRAEILGQLIARQLLEDAYLD</sequence>
<keyword evidence="3" id="KW-1185">Reference proteome</keyword>
<dbReference type="InParanoid" id="J7RGS2"/>
<reference evidence="2 3" key="1">
    <citation type="journal article" date="2012" name="Appl. Environ. Microbiol.">
        <title>Short-read sequencing for genomic analysis of the brown rot fungus Fibroporia radiculosa.</title>
        <authorList>
            <person name="Tang J.D."/>
            <person name="Perkins A.D."/>
            <person name="Sonstegard T.S."/>
            <person name="Schroeder S.G."/>
            <person name="Burgess S.C."/>
            <person name="Diehl S.V."/>
        </authorList>
    </citation>
    <scope>NUCLEOTIDE SEQUENCE [LARGE SCALE GENOMIC DNA]</scope>
    <source>
        <strain evidence="2 3">TFFH 294</strain>
    </source>
</reference>
<dbReference type="Proteomes" id="UP000006352">
    <property type="component" value="Unassembled WGS sequence"/>
</dbReference>
<evidence type="ECO:0000313" key="3">
    <source>
        <dbReference type="Proteomes" id="UP000006352"/>
    </source>
</evidence>
<organism evidence="2 3">
    <name type="scientific">Fibroporia radiculosa</name>
    <dbReference type="NCBI Taxonomy" id="599839"/>
    <lineage>
        <taxon>Eukaryota</taxon>
        <taxon>Fungi</taxon>
        <taxon>Dikarya</taxon>
        <taxon>Basidiomycota</taxon>
        <taxon>Agaricomycotina</taxon>
        <taxon>Agaricomycetes</taxon>
        <taxon>Polyporales</taxon>
        <taxon>Fibroporiaceae</taxon>
        <taxon>Fibroporia</taxon>
    </lineage>
</organism>
<dbReference type="GeneID" id="24093188"/>
<accession>J7RGS2</accession>
<feature type="region of interest" description="Disordered" evidence="1">
    <location>
        <begin position="1"/>
        <end position="55"/>
    </location>
</feature>
<dbReference type="RefSeq" id="XP_012177560.1">
    <property type="nucleotide sequence ID" value="XM_012322170.1"/>
</dbReference>
<proteinExistence type="predicted"/>
<dbReference type="AlphaFoldDB" id="J7RGS2"/>